<protein>
    <submittedName>
        <fullName evidence="1">Uncharacterized protein</fullName>
    </submittedName>
</protein>
<accession>A0ABN8JHM2</accession>
<reference evidence="1 2" key="1">
    <citation type="submission" date="2022-03" db="EMBL/GenBank/DDBJ databases">
        <authorList>
            <person name="Brunel B."/>
        </authorList>
    </citation>
    <scope>NUCLEOTIDE SEQUENCE [LARGE SCALE GENOMIC DNA]</scope>
    <source>
        <strain evidence="1">STM5069sample</strain>
    </source>
</reference>
<dbReference type="EMBL" id="CAKXZT010000068">
    <property type="protein sequence ID" value="CAH2397019.1"/>
    <property type="molecule type" value="Genomic_DNA"/>
</dbReference>
<evidence type="ECO:0000313" key="2">
    <source>
        <dbReference type="Proteomes" id="UP001153050"/>
    </source>
</evidence>
<gene>
    <name evidence="1" type="ORF">MES5069_160023</name>
</gene>
<comment type="caution">
    <text evidence="1">The sequence shown here is derived from an EMBL/GenBank/DDBJ whole genome shotgun (WGS) entry which is preliminary data.</text>
</comment>
<evidence type="ECO:0000313" key="1">
    <source>
        <dbReference type="EMBL" id="CAH2397019.1"/>
    </source>
</evidence>
<dbReference type="Proteomes" id="UP001153050">
    <property type="component" value="Unassembled WGS sequence"/>
</dbReference>
<name>A0ABN8JHM2_9HYPH</name>
<sequence length="73" mass="7875">MDDDRRASRVELGDWTSGMAARGFKTPEHGSQVATLPLPAIVITAVTSECLSAQPWRDVHEAEVRAVNPRGCG</sequence>
<keyword evidence="2" id="KW-1185">Reference proteome</keyword>
<proteinExistence type="predicted"/>
<organism evidence="1 2">
    <name type="scientific">Mesorhizobium escarrei</name>
    <dbReference type="NCBI Taxonomy" id="666018"/>
    <lineage>
        <taxon>Bacteria</taxon>
        <taxon>Pseudomonadati</taxon>
        <taxon>Pseudomonadota</taxon>
        <taxon>Alphaproteobacteria</taxon>
        <taxon>Hyphomicrobiales</taxon>
        <taxon>Phyllobacteriaceae</taxon>
        <taxon>Mesorhizobium</taxon>
    </lineage>
</organism>